<protein>
    <recommendedName>
        <fullName evidence="1">F-box domain-containing protein</fullName>
    </recommendedName>
</protein>
<dbReference type="Proteomes" id="UP001231189">
    <property type="component" value="Unassembled WGS sequence"/>
</dbReference>
<dbReference type="Gene3D" id="1.20.1280.50">
    <property type="match status" value="1"/>
</dbReference>
<dbReference type="SUPFAM" id="SSF81383">
    <property type="entry name" value="F-box domain"/>
    <property type="match status" value="1"/>
</dbReference>
<keyword evidence="3" id="KW-1185">Reference proteome</keyword>
<evidence type="ECO:0000259" key="1">
    <source>
        <dbReference type="SMART" id="SM00256"/>
    </source>
</evidence>
<sequence>MHTESPYVPLELLASQILSRLPVGSLLRFRCVCKAWRDTIDGDESFHREHLHFQKTSLLLAPQVRHYMNVYWGRSITGLYRWEPWSQDAVTRVPDMAGDDHTLRAGEATHDLAHCDGLVLLPSEATLRVLNPATRGILRLPWSHGIKVPFGGLNHLPSHQAFGLGQDTRSKAYKVARFFYRSIYKLARGYQYTLEMEIFTIGTDQQWRDVKKPPPYPIKPARTATFCKGSLYWTVETLLLCDRTSMPGFVRFNLEDESFSVVPAPNWFNSLKSFAVPRLAELQGQLCIAHSRHTIMSIEIWMCSSLDDNTPPWDRRFVIPMFNLHVSPKAIFDDKIVCHLGTDSLLRYNFRTGERVVLDMRKMYDPKHGNRDNGYVAGTIYENIPSAVYAFDVIPYVPSLVNV</sequence>
<evidence type="ECO:0000313" key="2">
    <source>
        <dbReference type="EMBL" id="KAK1603521.1"/>
    </source>
</evidence>
<dbReference type="Pfam" id="PF07734">
    <property type="entry name" value="FBA_1"/>
    <property type="match status" value="1"/>
</dbReference>
<organism evidence="2 3">
    <name type="scientific">Lolium multiflorum</name>
    <name type="common">Italian ryegrass</name>
    <name type="synonym">Lolium perenne subsp. multiflorum</name>
    <dbReference type="NCBI Taxonomy" id="4521"/>
    <lineage>
        <taxon>Eukaryota</taxon>
        <taxon>Viridiplantae</taxon>
        <taxon>Streptophyta</taxon>
        <taxon>Embryophyta</taxon>
        <taxon>Tracheophyta</taxon>
        <taxon>Spermatophyta</taxon>
        <taxon>Magnoliopsida</taxon>
        <taxon>Liliopsida</taxon>
        <taxon>Poales</taxon>
        <taxon>Poaceae</taxon>
        <taxon>BOP clade</taxon>
        <taxon>Pooideae</taxon>
        <taxon>Poodae</taxon>
        <taxon>Poeae</taxon>
        <taxon>Poeae Chloroplast Group 2 (Poeae type)</taxon>
        <taxon>Loliodinae</taxon>
        <taxon>Loliinae</taxon>
        <taxon>Lolium</taxon>
    </lineage>
</organism>
<evidence type="ECO:0000313" key="3">
    <source>
        <dbReference type="Proteomes" id="UP001231189"/>
    </source>
</evidence>
<dbReference type="PANTHER" id="PTHR31672:SF13">
    <property type="entry name" value="F-BOX PROTEIN CPR30-LIKE"/>
    <property type="match status" value="1"/>
</dbReference>
<dbReference type="SMART" id="SM00256">
    <property type="entry name" value="FBOX"/>
    <property type="match status" value="1"/>
</dbReference>
<dbReference type="InterPro" id="IPR006527">
    <property type="entry name" value="F-box-assoc_dom_typ1"/>
</dbReference>
<dbReference type="EMBL" id="JAUUTY010000024">
    <property type="protein sequence ID" value="KAK1603521.1"/>
    <property type="molecule type" value="Genomic_DNA"/>
</dbReference>
<dbReference type="PANTHER" id="PTHR31672">
    <property type="entry name" value="BNACNNG10540D PROTEIN"/>
    <property type="match status" value="1"/>
</dbReference>
<dbReference type="InterPro" id="IPR050796">
    <property type="entry name" value="SCF_F-box_component"/>
</dbReference>
<dbReference type="Pfam" id="PF00646">
    <property type="entry name" value="F-box"/>
    <property type="match status" value="1"/>
</dbReference>
<reference evidence="2" key="1">
    <citation type="submission" date="2023-07" db="EMBL/GenBank/DDBJ databases">
        <title>A chromosome-level genome assembly of Lolium multiflorum.</title>
        <authorList>
            <person name="Chen Y."/>
            <person name="Copetti D."/>
            <person name="Kolliker R."/>
            <person name="Studer B."/>
        </authorList>
    </citation>
    <scope>NUCLEOTIDE SEQUENCE</scope>
    <source>
        <strain evidence="2">02402/16</strain>
        <tissue evidence="2">Leaf</tissue>
    </source>
</reference>
<comment type="caution">
    <text evidence="2">The sequence shown here is derived from an EMBL/GenBank/DDBJ whole genome shotgun (WGS) entry which is preliminary data.</text>
</comment>
<proteinExistence type="predicted"/>
<gene>
    <name evidence="2" type="ORF">QYE76_026959</name>
</gene>
<accession>A0AAD8QJW6</accession>
<dbReference type="NCBIfam" id="TIGR01640">
    <property type="entry name" value="F_box_assoc_1"/>
    <property type="match status" value="1"/>
</dbReference>
<feature type="domain" description="F-box" evidence="1">
    <location>
        <begin position="8"/>
        <end position="49"/>
    </location>
</feature>
<dbReference type="InterPro" id="IPR036047">
    <property type="entry name" value="F-box-like_dom_sf"/>
</dbReference>
<name>A0AAD8QJW6_LOLMU</name>
<dbReference type="InterPro" id="IPR017451">
    <property type="entry name" value="F-box-assoc_interact_dom"/>
</dbReference>
<dbReference type="AlphaFoldDB" id="A0AAD8QJW6"/>
<dbReference type="InterPro" id="IPR001810">
    <property type="entry name" value="F-box_dom"/>
</dbReference>